<feature type="binding site" evidence="19">
    <location>
        <begin position="457"/>
        <end position="458"/>
    </location>
    <ligand>
        <name>phosphoenolpyruvate</name>
        <dbReference type="ChEBI" id="CHEBI:58702"/>
    </ligand>
</feature>
<sequence length="582" mass="65710">MLVLHGIPVSPGFAIGQVRVFHSEDFFSIPAIHIHEDEVPREIARFEEALTKTRAELLGIRRKISNEIGHEHSDIFNAHLLILEDRTLIEDVIQKVREEKVMVERAFSIVVQRYFHAFSQIDDEYLRERVSDIKDIGRRIMRNLMGHEKESLSDLKEPIIIIAHDLSPSETASMDKKNVIAFATDIGGPTSHTAIMARSLEIPAVVGLDRISKEVVNGDTVIVDGTRGDVILDPDTETLDRYNREEKRFIELISELDKLQKLPAKTLDGHQITLSANIEFPDEIPSVLAHGADSIGLYRTEYFYLNRPDLPTEEEQFEAYKTVAEKMAPKEVVVRTLDLGGDKFLSSMELPHEMNPFLGWRAIRFCLTRVDIFKVQLRAVLRASAFGHFKIMFPMISTISEFQKAREILNDAKEELKREGVKIDDQIQVGAMIEIPSAAVISDILAKSCDFFSIGSNDLIQYALAVDRGNEKIAYLYQPTHPAILKLVSQIITNGKKEKKWVGICGEMGGDPIAALLLVGLGIDEISTSAFVLPKVKKAVRSVRFDQLTKMTRKAMRFSTAEEIRDFAEQEIKKMAPDLFAE</sequence>
<evidence type="ECO:0000256" key="17">
    <source>
        <dbReference type="PIRNR" id="PIRNR000732"/>
    </source>
</evidence>
<dbReference type="SUPFAM" id="SSF52009">
    <property type="entry name" value="Phosphohistidine domain"/>
    <property type="match status" value="1"/>
</dbReference>
<feature type="active site" description="Proton donor" evidence="18">
    <location>
        <position position="505"/>
    </location>
</feature>
<evidence type="ECO:0000259" key="22">
    <source>
        <dbReference type="Pfam" id="PF02896"/>
    </source>
</evidence>
<dbReference type="Pfam" id="PF02896">
    <property type="entry name" value="PEP-utilizers_C"/>
    <property type="match status" value="1"/>
</dbReference>
<name>A0A2H0LMV4_9BACT</name>
<keyword evidence="8 17" id="KW-0813">Transport</keyword>
<dbReference type="Gene3D" id="3.50.30.10">
    <property type="entry name" value="Phosphohistidine domain"/>
    <property type="match status" value="1"/>
</dbReference>
<evidence type="ECO:0000256" key="11">
    <source>
        <dbReference type="ARBA" id="ARBA00022679"/>
    </source>
</evidence>
<dbReference type="GO" id="GO:0009401">
    <property type="term" value="P:phosphoenolpyruvate-dependent sugar phosphotransferase system"/>
    <property type="evidence" value="ECO:0007669"/>
    <property type="project" value="UniProtKB-KW"/>
</dbReference>
<reference evidence="24 25" key="1">
    <citation type="submission" date="2017-09" db="EMBL/GenBank/DDBJ databases">
        <title>Depth-based differentiation of microbial function through sediment-hosted aquifers and enrichment of novel symbionts in the deep terrestrial subsurface.</title>
        <authorList>
            <person name="Probst A.J."/>
            <person name="Ladd B."/>
            <person name="Jarett J.K."/>
            <person name="Geller-Mcgrath D.E."/>
            <person name="Sieber C.M."/>
            <person name="Emerson J.B."/>
            <person name="Anantharaman K."/>
            <person name="Thomas B.C."/>
            <person name="Malmstrom R."/>
            <person name="Stieglmeier M."/>
            <person name="Klingl A."/>
            <person name="Woyke T."/>
            <person name="Ryan C.M."/>
            <person name="Banfield J.F."/>
        </authorList>
    </citation>
    <scope>NUCLEOTIDE SEQUENCE [LARGE SCALE GENOMIC DNA]</scope>
    <source>
        <strain evidence="24">CG11_big_fil_rev_8_21_14_0_20_45_26</strain>
    </source>
</reference>
<evidence type="ECO:0000256" key="13">
    <source>
        <dbReference type="ARBA" id="ARBA00022723"/>
    </source>
</evidence>
<comment type="function">
    <text evidence="3 17">General (non sugar-specific) component of the phosphoenolpyruvate-dependent sugar phosphotransferase system (sugar PTS). This major carbohydrate active-transport system catalyzes the phosphorylation of incoming sugar substrates concomitantly with their translocation across the cell membrane. Enzyme I transfers the phosphoryl group from phosphoenolpyruvate (PEP) to the phosphoryl carrier protein (HPr).</text>
</comment>
<accession>A0A2H0LMV4</accession>
<evidence type="ECO:0000256" key="1">
    <source>
        <dbReference type="ARBA" id="ARBA00000683"/>
    </source>
</evidence>
<dbReference type="GO" id="GO:0005737">
    <property type="term" value="C:cytoplasm"/>
    <property type="evidence" value="ECO:0007669"/>
    <property type="project" value="UniProtKB-SubCell"/>
</dbReference>
<evidence type="ECO:0000259" key="21">
    <source>
        <dbReference type="Pfam" id="PF00391"/>
    </source>
</evidence>
<dbReference type="AlphaFoldDB" id="A0A2H0LMV4"/>
<keyword evidence="24" id="KW-0670">Pyruvate</keyword>
<feature type="binding site" evidence="20">
    <location>
        <position position="458"/>
    </location>
    <ligand>
        <name>Mg(2+)</name>
        <dbReference type="ChEBI" id="CHEBI:18420"/>
    </ligand>
</feature>
<evidence type="ECO:0000256" key="15">
    <source>
        <dbReference type="ARBA" id="ARBA00022842"/>
    </source>
</evidence>
<dbReference type="SUPFAM" id="SSF51621">
    <property type="entry name" value="Phosphoenolpyruvate/pyruvate domain"/>
    <property type="match status" value="1"/>
</dbReference>
<dbReference type="InterPro" id="IPR050499">
    <property type="entry name" value="PEP-utilizing_PTS_enzyme"/>
</dbReference>
<dbReference type="Pfam" id="PF05524">
    <property type="entry name" value="PEP-utilisers_N"/>
    <property type="match status" value="1"/>
</dbReference>
<dbReference type="InterPro" id="IPR040442">
    <property type="entry name" value="Pyrv_kinase-like_dom_sf"/>
</dbReference>
<dbReference type="PANTHER" id="PTHR46244">
    <property type="entry name" value="PHOSPHOENOLPYRUVATE-PROTEIN PHOSPHOTRANSFERASE"/>
    <property type="match status" value="1"/>
</dbReference>
<keyword evidence="12 17" id="KW-0598">Phosphotransferase system</keyword>
<comment type="catalytic activity">
    <reaction evidence="1 17">
        <text>L-histidyl-[protein] + phosphoenolpyruvate = N(pros)-phospho-L-histidyl-[protein] + pyruvate</text>
        <dbReference type="Rhea" id="RHEA:23880"/>
        <dbReference type="Rhea" id="RHEA-COMP:9745"/>
        <dbReference type="Rhea" id="RHEA-COMP:9746"/>
        <dbReference type="ChEBI" id="CHEBI:15361"/>
        <dbReference type="ChEBI" id="CHEBI:29979"/>
        <dbReference type="ChEBI" id="CHEBI:58702"/>
        <dbReference type="ChEBI" id="CHEBI:64837"/>
        <dbReference type="EC" id="2.7.3.9"/>
    </reaction>
</comment>
<feature type="binding site" evidence="19">
    <location>
        <position position="335"/>
    </location>
    <ligand>
        <name>phosphoenolpyruvate</name>
        <dbReference type="ChEBI" id="CHEBI:58702"/>
    </ligand>
</feature>
<evidence type="ECO:0000313" key="24">
    <source>
        <dbReference type="EMBL" id="PIQ85698.1"/>
    </source>
</evidence>
<dbReference type="InterPro" id="IPR036637">
    <property type="entry name" value="Phosphohistidine_dom_sf"/>
</dbReference>
<feature type="binding site" evidence="19">
    <location>
        <position position="299"/>
    </location>
    <ligand>
        <name>phosphoenolpyruvate</name>
        <dbReference type="ChEBI" id="CHEBI:58702"/>
    </ligand>
</feature>
<evidence type="ECO:0000259" key="23">
    <source>
        <dbReference type="Pfam" id="PF05524"/>
    </source>
</evidence>
<dbReference type="Proteomes" id="UP000230859">
    <property type="component" value="Unassembled WGS sequence"/>
</dbReference>
<dbReference type="InterPro" id="IPR023151">
    <property type="entry name" value="PEP_util_CS"/>
</dbReference>
<dbReference type="InterPro" id="IPR000121">
    <property type="entry name" value="PEP_util_C"/>
</dbReference>
<comment type="subcellular location">
    <subcellularLocation>
        <location evidence="4 17">Cytoplasm</location>
    </subcellularLocation>
</comment>
<feature type="active site" description="Tele-phosphohistidine intermediate" evidence="18">
    <location>
        <position position="192"/>
    </location>
</feature>
<evidence type="ECO:0000256" key="9">
    <source>
        <dbReference type="ARBA" id="ARBA00022490"/>
    </source>
</evidence>
<dbReference type="InterPro" id="IPR008279">
    <property type="entry name" value="PEP-util_enz_mobile_dom"/>
</dbReference>
<dbReference type="InterPro" id="IPR036618">
    <property type="entry name" value="PtsI_HPr-bd_sf"/>
</dbReference>
<keyword evidence="13 17" id="KW-0479">Metal-binding</keyword>
<dbReference type="InterPro" id="IPR006318">
    <property type="entry name" value="PTS_EI-like"/>
</dbReference>
<dbReference type="SUPFAM" id="SSF47831">
    <property type="entry name" value="Enzyme I of the PEP:sugar phosphotransferase system HPr-binding (sub)domain"/>
    <property type="match status" value="1"/>
</dbReference>
<dbReference type="InterPro" id="IPR018274">
    <property type="entry name" value="PEP_util_AS"/>
</dbReference>
<keyword evidence="11 17" id="KW-0808">Transferase</keyword>
<dbReference type="InterPro" id="IPR015813">
    <property type="entry name" value="Pyrv/PenolPyrv_kinase-like_dom"/>
</dbReference>
<evidence type="ECO:0000256" key="3">
    <source>
        <dbReference type="ARBA" id="ARBA00002728"/>
    </source>
</evidence>
<feature type="domain" description="PEP-utilising enzyme C-terminal" evidence="22">
    <location>
        <begin position="256"/>
        <end position="543"/>
    </location>
</feature>
<comment type="cofactor">
    <cofactor evidence="2 17 20">
        <name>Mg(2+)</name>
        <dbReference type="ChEBI" id="CHEBI:18420"/>
    </cofactor>
</comment>
<keyword evidence="10 17" id="KW-0762">Sugar transport</keyword>
<evidence type="ECO:0000256" key="19">
    <source>
        <dbReference type="PIRSR" id="PIRSR000732-2"/>
    </source>
</evidence>
<dbReference type="PIRSF" id="PIRSF000732">
    <property type="entry name" value="PTS_enzyme_I"/>
    <property type="match status" value="1"/>
</dbReference>
<dbReference type="InterPro" id="IPR024692">
    <property type="entry name" value="PTS_EI"/>
</dbReference>
<comment type="similarity">
    <text evidence="5 17">Belongs to the PEP-utilizing enzyme family.</text>
</comment>
<dbReference type="EMBL" id="PCVY01000063">
    <property type="protein sequence ID" value="PIQ85698.1"/>
    <property type="molecule type" value="Genomic_DNA"/>
</dbReference>
<dbReference type="InterPro" id="IPR008731">
    <property type="entry name" value="PTS_EIN"/>
</dbReference>
<dbReference type="EC" id="2.7.3.9" evidence="6 17"/>
<feature type="domain" description="Phosphotransferase system enzyme I N-terminal" evidence="23">
    <location>
        <begin position="5"/>
        <end position="129"/>
    </location>
</feature>
<dbReference type="Gene3D" id="1.10.274.10">
    <property type="entry name" value="PtsI, HPr-binding domain"/>
    <property type="match status" value="1"/>
</dbReference>
<gene>
    <name evidence="24" type="primary">ptsP</name>
    <name evidence="24" type="ORF">COV74_07700</name>
</gene>
<dbReference type="PANTHER" id="PTHR46244:SF3">
    <property type="entry name" value="PHOSPHOENOLPYRUVATE-PROTEIN PHOSPHOTRANSFERASE"/>
    <property type="match status" value="1"/>
</dbReference>
<protein>
    <recommendedName>
        <fullName evidence="7 17">Phosphoenolpyruvate-protein phosphotransferase</fullName>
        <ecNumber evidence="6 17">2.7.3.9</ecNumber>
    </recommendedName>
    <alternativeName>
        <fullName evidence="16 17">Phosphotransferase system, enzyme I</fullName>
    </alternativeName>
</protein>
<evidence type="ECO:0000256" key="10">
    <source>
        <dbReference type="ARBA" id="ARBA00022597"/>
    </source>
</evidence>
<evidence type="ECO:0000256" key="18">
    <source>
        <dbReference type="PIRSR" id="PIRSR000732-1"/>
    </source>
</evidence>
<evidence type="ECO:0000256" key="4">
    <source>
        <dbReference type="ARBA" id="ARBA00004496"/>
    </source>
</evidence>
<dbReference type="GO" id="GO:0046872">
    <property type="term" value="F:metal ion binding"/>
    <property type="evidence" value="ECO:0007669"/>
    <property type="project" value="UniProtKB-KW"/>
</dbReference>
<dbReference type="PRINTS" id="PR01736">
    <property type="entry name" value="PHPHTRNFRASE"/>
</dbReference>
<comment type="caution">
    <text evidence="24">The sequence shown here is derived from an EMBL/GenBank/DDBJ whole genome shotgun (WGS) entry which is preliminary data.</text>
</comment>
<proteinExistence type="inferred from homology"/>
<evidence type="ECO:0000256" key="16">
    <source>
        <dbReference type="ARBA" id="ARBA00033235"/>
    </source>
</evidence>
<evidence type="ECO:0000256" key="12">
    <source>
        <dbReference type="ARBA" id="ARBA00022683"/>
    </source>
</evidence>
<dbReference type="Pfam" id="PF00391">
    <property type="entry name" value="PEP-utilizers"/>
    <property type="match status" value="1"/>
</dbReference>
<evidence type="ECO:0000256" key="8">
    <source>
        <dbReference type="ARBA" id="ARBA00022448"/>
    </source>
</evidence>
<dbReference type="PROSITE" id="PS00742">
    <property type="entry name" value="PEP_ENZYMES_2"/>
    <property type="match status" value="1"/>
</dbReference>
<dbReference type="Gene3D" id="3.20.20.60">
    <property type="entry name" value="Phosphoenolpyruvate-binding domains"/>
    <property type="match status" value="1"/>
</dbReference>
<evidence type="ECO:0000313" key="25">
    <source>
        <dbReference type="Proteomes" id="UP000230859"/>
    </source>
</evidence>
<dbReference type="GO" id="GO:0008965">
    <property type="term" value="F:phosphoenolpyruvate-protein phosphotransferase activity"/>
    <property type="evidence" value="ECO:0007669"/>
    <property type="project" value="UniProtKB-EC"/>
</dbReference>
<evidence type="ECO:0000256" key="6">
    <source>
        <dbReference type="ARBA" id="ARBA00012232"/>
    </source>
</evidence>
<feature type="domain" description="PEP-utilising enzyme mobile" evidence="21">
    <location>
        <begin position="156"/>
        <end position="228"/>
    </location>
</feature>
<feature type="binding site" evidence="19">
    <location>
        <position position="468"/>
    </location>
    <ligand>
        <name>phosphoenolpyruvate</name>
        <dbReference type="ChEBI" id="CHEBI:58702"/>
    </ligand>
</feature>
<dbReference type="PROSITE" id="PS00370">
    <property type="entry name" value="PEP_ENZYMES_PHOS_SITE"/>
    <property type="match status" value="1"/>
</dbReference>
<keyword evidence="14 17" id="KW-0418">Kinase</keyword>
<organism evidence="24 25">
    <name type="scientific">Candidatus Abzuiibacterium crystallinum</name>
    <dbReference type="NCBI Taxonomy" id="1974748"/>
    <lineage>
        <taxon>Bacteria</taxon>
        <taxon>Pseudomonadati</taxon>
        <taxon>Candidatus Omnitrophota</taxon>
        <taxon>Candidatus Abzuiibacterium</taxon>
    </lineage>
</organism>
<evidence type="ECO:0000256" key="20">
    <source>
        <dbReference type="PIRSR" id="PIRSR000732-3"/>
    </source>
</evidence>
<evidence type="ECO:0000256" key="2">
    <source>
        <dbReference type="ARBA" id="ARBA00001946"/>
    </source>
</evidence>
<dbReference type="GO" id="GO:0016301">
    <property type="term" value="F:kinase activity"/>
    <property type="evidence" value="ECO:0007669"/>
    <property type="project" value="UniProtKB-KW"/>
</dbReference>
<dbReference type="NCBIfam" id="TIGR01417">
    <property type="entry name" value="PTS_I_fam"/>
    <property type="match status" value="1"/>
</dbReference>
<evidence type="ECO:0000256" key="14">
    <source>
        <dbReference type="ARBA" id="ARBA00022777"/>
    </source>
</evidence>
<keyword evidence="9 17" id="KW-0963">Cytoplasm</keyword>
<feature type="binding site" evidence="20">
    <location>
        <position position="434"/>
    </location>
    <ligand>
        <name>Mg(2+)</name>
        <dbReference type="ChEBI" id="CHEBI:18420"/>
    </ligand>
</feature>
<keyword evidence="15 17" id="KW-0460">Magnesium</keyword>
<evidence type="ECO:0000256" key="5">
    <source>
        <dbReference type="ARBA" id="ARBA00007837"/>
    </source>
</evidence>
<evidence type="ECO:0000256" key="7">
    <source>
        <dbReference type="ARBA" id="ARBA00016544"/>
    </source>
</evidence>